<evidence type="ECO:0000259" key="2">
    <source>
        <dbReference type="Pfam" id="PF07978"/>
    </source>
</evidence>
<name>F0ZW24_DICPU</name>
<dbReference type="FunFam" id="3.30.70.100:FF:000148">
    <property type="match status" value="1"/>
</dbReference>
<accession>F0ZW24</accession>
<evidence type="ECO:0000313" key="3">
    <source>
        <dbReference type="EMBL" id="EGC31856.1"/>
    </source>
</evidence>
<dbReference type="STRING" id="5786.F0ZW24"/>
<sequence>MLKRFYSTVPKEFIYELKTYNVPKNSIKELNNAFKKINPNEKVLTGAWVNNSTTSTNQVYALWRFESLDQRKEIKQRVLTDEITSTIKPFEKDSSSIVFREYPWAPTQLSESESKENKVWDMVTYETKPGQLGSCGEGVSKAFNEKKKNNTPFGVFYSEFGTLNTILELWPYRSEQQHSELNKSNNSNDTIKSSINNVSENLKSNITTKLFTLDEYINKK</sequence>
<dbReference type="PANTHER" id="PTHR21017:SF17">
    <property type="entry name" value="PROTEIN NIPSNAP"/>
    <property type="match status" value="1"/>
</dbReference>
<reference evidence="4" key="1">
    <citation type="journal article" date="2011" name="Genome Biol.">
        <title>Comparative genomics of the social amoebae Dictyostelium discoideum and Dictyostelium purpureum.</title>
        <authorList>
            <consortium name="US DOE Joint Genome Institute (JGI-PGF)"/>
            <person name="Sucgang R."/>
            <person name="Kuo A."/>
            <person name="Tian X."/>
            <person name="Salerno W."/>
            <person name="Parikh A."/>
            <person name="Feasley C.L."/>
            <person name="Dalin E."/>
            <person name="Tu H."/>
            <person name="Huang E."/>
            <person name="Barry K."/>
            <person name="Lindquist E."/>
            <person name="Shapiro H."/>
            <person name="Bruce D."/>
            <person name="Schmutz J."/>
            <person name="Salamov A."/>
            <person name="Fey P."/>
            <person name="Gaudet P."/>
            <person name="Anjard C."/>
            <person name="Babu M.M."/>
            <person name="Basu S."/>
            <person name="Bushmanova Y."/>
            <person name="van der Wel H."/>
            <person name="Katoh-Kurasawa M."/>
            <person name="Dinh C."/>
            <person name="Coutinho P.M."/>
            <person name="Saito T."/>
            <person name="Elias M."/>
            <person name="Schaap P."/>
            <person name="Kay R.R."/>
            <person name="Henrissat B."/>
            <person name="Eichinger L."/>
            <person name="Rivero F."/>
            <person name="Putnam N.H."/>
            <person name="West C.M."/>
            <person name="Loomis W.F."/>
            <person name="Chisholm R.L."/>
            <person name="Shaulsky G."/>
            <person name="Strassmann J.E."/>
            <person name="Queller D.C."/>
            <person name="Kuspa A."/>
            <person name="Grigoriev I.V."/>
        </authorList>
    </citation>
    <scope>NUCLEOTIDE SEQUENCE [LARGE SCALE GENOMIC DNA]</scope>
    <source>
        <strain evidence="4">QSDP1</strain>
    </source>
</reference>
<dbReference type="InterPro" id="IPR051557">
    <property type="entry name" value="NipSnap_domain"/>
</dbReference>
<dbReference type="Pfam" id="PF07978">
    <property type="entry name" value="NIPSNAP"/>
    <property type="match status" value="2"/>
</dbReference>
<feature type="domain" description="NIPSNAP" evidence="2">
    <location>
        <begin position="15"/>
        <end position="84"/>
    </location>
</feature>
<dbReference type="KEGG" id="dpp:DICPUDRAFT_82276"/>
<feature type="domain" description="NIPSNAP" evidence="2">
    <location>
        <begin position="122"/>
        <end position="179"/>
    </location>
</feature>
<dbReference type="GO" id="GO:0005739">
    <property type="term" value="C:mitochondrion"/>
    <property type="evidence" value="ECO:0000318"/>
    <property type="project" value="GO_Central"/>
</dbReference>
<dbReference type="GeneID" id="10507797"/>
<gene>
    <name evidence="3" type="ORF">DICPUDRAFT_82276</name>
</gene>
<organism evidence="3 4">
    <name type="scientific">Dictyostelium purpureum</name>
    <name type="common">Slime mold</name>
    <dbReference type="NCBI Taxonomy" id="5786"/>
    <lineage>
        <taxon>Eukaryota</taxon>
        <taxon>Amoebozoa</taxon>
        <taxon>Evosea</taxon>
        <taxon>Eumycetozoa</taxon>
        <taxon>Dictyostelia</taxon>
        <taxon>Dictyosteliales</taxon>
        <taxon>Dictyosteliaceae</taxon>
        <taxon>Dictyostelium</taxon>
    </lineage>
</organism>
<proteinExistence type="inferred from homology"/>
<dbReference type="InterPro" id="IPR011008">
    <property type="entry name" value="Dimeric_a/b-barrel"/>
</dbReference>
<dbReference type="InterPro" id="IPR012577">
    <property type="entry name" value="NIPSNAP"/>
</dbReference>
<dbReference type="InParanoid" id="F0ZW24"/>
<dbReference type="GO" id="GO:0000423">
    <property type="term" value="P:mitophagy"/>
    <property type="evidence" value="ECO:0007669"/>
    <property type="project" value="UniProtKB-ARBA"/>
</dbReference>
<protein>
    <recommendedName>
        <fullName evidence="2">NIPSNAP domain-containing protein</fullName>
    </recommendedName>
</protein>
<keyword evidence="4" id="KW-1185">Reference proteome</keyword>
<dbReference type="AlphaFoldDB" id="F0ZW24"/>
<dbReference type="Proteomes" id="UP000001064">
    <property type="component" value="Unassembled WGS sequence"/>
</dbReference>
<dbReference type="RefSeq" id="XP_003291626.1">
    <property type="nucleotide sequence ID" value="XM_003291578.1"/>
</dbReference>
<dbReference type="OrthoDB" id="10262843at2759"/>
<comment type="similarity">
    <text evidence="1">Belongs to the NipSnap family.</text>
</comment>
<evidence type="ECO:0000313" key="4">
    <source>
        <dbReference type="Proteomes" id="UP000001064"/>
    </source>
</evidence>
<dbReference type="PANTHER" id="PTHR21017">
    <property type="entry name" value="NIPSNAP-RELATED"/>
    <property type="match status" value="1"/>
</dbReference>
<dbReference type="Gene3D" id="3.30.70.100">
    <property type="match status" value="2"/>
</dbReference>
<dbReference type="SUPFAM" id="SSF54909">
    <property type="entry name" value="Dimeric alpha+beta barrel"/>
    <property type="match status" value="2"/>
</dbReference>
<evidence type="ECO:0000256" key="1">
    <source>
        <dbReference type="ARBA" id="ARBA00005291"/>
    </source>
</evidence>
<dbReference type="EMBL" id="GL871226">
    <property type="protein sequence ID" value="EGC31856.1"/>
    <property type="molecule type" value="Genomic_DNA"/>
</dbReference>
<dbReference type="VEuPathDB" id="AmoebaDB:DICPUDRAFT_82276"/>